<dbReference type="PROSITE" id="PS50943">
    <property type="entry name" value="HTH_CROC1"/>
    <property type="match status" value="1"/>
</dbReference>
<evidence type="ECO:0000313" key="3">
    <source>
        <dbReference type="Proteomes" id="UP000199223"/>
    </source>
</evidence>
<keyword evidence="3" id="KW-1185">Reference proteome</keyword>
<reference evidence="3" key="1">
    <citation type="submission" date="2016-10" db="EMBL/GenBank/DDBJ databases">
        <authorList>
            <person name="Varghese N."/>
            <person name="Submissions S."/>
        </authorList>
    </citation>
    <scope>NUCLEOTIDE SEQUENCE [LARGE SCALE GENOMIC DNA]</scope>
    <source>
        <strain evidence="3">CGMCC 1.10218</strain>
    </source>
</reference>
<organism evidence="2 3">
    <name type="scientific">Deinococcus reticulitermitis</name>
    <dbReference type="NCBI Taxonomy" id="856736"/>
    <lineage>
        <taxon>Bacteria</taxon>
        <taxon>Thermotogati</taxon>
        <taxon>Deinococcota</taxon>
        <taxon>Deinococci</taxon>
        <taxon>Deinococcales</taxon>
        <taxon>Deinococcaceae</taxon>
        <taxon>Deinococcus</taxon>
    </lineage>
</organism>
<dbReference type="SMART" id="SM00530">
    <property type="entry name" value="HTH_XRE"/>
    <property type="match status" value="1"/>
</dbReference>
<name>A0A1H6SIU4_9DEIO</name>
<dbReference type="InterPro" id="IPR010982">
    <property type="entry name" value="Lambda_DNA-bd_dom_sf"/>
</dbReference>
<dbReference type="GO" id="GO:0003677">
    <property type="term" value="F:DNA binding"/>
    <property type="evidence" value="ECO:0007669"/>
    <property type="project" value="InterPro"/>
</dbReference>
<dbReference type="InterPro" id="IPR001387">
    <property type="entry name" value="Cro/C1-type_HTH"/>
</dbReference>
<protein>
    <recommendedName>
        <fullName evidence="1">HTH cro/C1-type domain-containing protein</fullName>
    </recommendedName>
</protein>
<evidence type="ECO:0000259" key="1">
    <source>
        <dbReference type="PROSITE" id="PS50943"/>
    </source>
</evidence>
<dbReference type="SUPFAM" id="SSF47413">
    <property type="entry name" value="lambda repressor-like DNA-binding domains"/>
    <property type="match status" value="1"/>
</dbReference>
<dbReference type="CDD" id="cd00093">
    <property type="entry name" value="HTH_XRE"/>
    <property type="match status" value="1"/>
</dbReference>
<feature type="domain" description="HTH cro/C1-type" evidence="1">
    <location>
        <begin position="30"/>
        <end position="84"/>
    </location>
</feature>
<evidence type="ECO:0000313" key="2">
    <source>
        <dbReference type="EMBL" id="SEI65814.1"/>
    </source>
</evidence>
<sequence>MSTVVNSRIVYYTAWMEPLSPTEQYIRSSLETARLSKGLTHAALAQQLGVKPPSVTAVLTRKRGLIPQSLLDVVEALDLELVLRPKGQG</sequence>
<dbReference type="Gene3D" id="1.10.260.40">
    <property type="entry name" value="lambda repressor-like DNA-binding domains"/>
    <property type="match status" value="1"/>
</dbReference>
<dbReference type="EMBL" id="FNZA01000001">
    <property type="protein sequence ID" value="SEI65814.1"/>
    <property type="molecule type" value="Genomic_DNA"/>
</dbReference>
<proteinExistence type="predicted"/>
<dbReference type="STRING" id="856736.SAMN04488058_101261"/>
<dbReference type="Proteomes" id="UP000199223">
    <property type="component" value="Unassembled WGS sequence"/>
</dbReference>
<gene>
    <name evidence="2" type="ORF">SAMN04488058_101261</name>
</gene>
<dbReference type="AlphaFoldDB" id="A0A1H6SIU4"/>
<accession>A0A1H6SIU4</accession>